<dbReference type="Proteomes" id="UP000621455">
    <property type="component" value="Unassembled WGS sequence"/>
</dbReference>
<accession>A0ABX0NC39</accession>
<proteinExistence type="predicted"/>
<dbReference type="InterPro" id="IPR032750">
    <property type="entry name" value="TnsD_C"/>
</dbReference>
<evidence type="ECO:0000313" key="4">
    <source>
        <dbReference type="Proteomes" id="UP000621455"/>
    </source>
</evidence>
<reference evidence="3 4" key="1">
    <citation type="submission" date="2019-10" db="EMBL/GenBank/DDBJ databases">
        <title>Taxonomy of Antarctic Massilia spp.: description of Massilia rubra sp. nov., Massilia aquatica sp. nov., Massilia mucilaginosa sp. nov., Massilia frigida sp. nov. isolated from streams, lakes and regoliths.</title>
        <authorList>
            <person name="Holochova P."/>
            <person name="Sedlacek I."/>
            <person name="Kralova S."/>
            <person name="Maslanova I."/>
            <person name="Busse H.-J."/>
            <person name="Stankova E."/>
            <person name="Vrbovska V."/>
            <person name="Kovarovic V."/>
            <person name="Bartak M."/>
            <person name="Svec P."/>
            <person name="Pantucek R."/>
        </authorList>
    </citation>
    <scope>NUCLEOTIDE SEQUENCE [LARGE SCALE GENOMIC DNA]</scope>
    <source>
        <strain evidence="3 4">CCM 8695</strain>
    </source>
</reference>
<evidence type="ECO:0000259" key="2">
    <source>
        <dbReference type="Pfam" id="PF15978"/>
    </source>
</evidence>
<dbReference type="RefSeq" id="WP_167091169.1">
    <property type="nucleotide sequence ID" value="NZ_WHJG01000037.1"/>
</dbReference>
<dbReference type="Gene3D" id="1.10.10.60">
    <property type="entry name" value="Homeodomain-like"/>
    <property type="match status" value="1"/>
</dbReference>
<dbReference type="InterPro" id="IPR009492">
    <property type="entry name" value="TniQ"/>
</dbReference>
<protein>
    <recommendedName>
        <fullName evidence="5">Transposon Tn7 transposition protein TnsD C-termianl domain-containing protein</fullName>
    </recommendedName>
</protein>
<keyword evidence="4" id="KW-1185">Reference proteome</keyword>
<feature type="domain" description="Transposon Tn7 transposition protein TnsD C-terminal" evidence="2">
    <location>
        <begin position="225"/>
        <end position="560"/>
    </location>
</feature>
<sequence length="582" mass="65048">MKDLILPDNDIPWLEDETLFSWCARYHKLAANGAPRATSLQLFGHVRGGWVHDVPSRLDALVTRTNGSLGRANKIVHDHTILPFYFAFKREKVVEDVLRAVRTEGVSTQKFRLGMLTSGVGAAHPFKACAGCITEDFRKNNVAHWRVAHQLPGVWVCAKHRTLLLVHLQQPSKRSGYAWLLPCHAQLTVPSLVNGNTSPDESSLLWRLADLSGMAFSSAASKFSDPHRIARAFRSHMGSRAWLKSKGSVDWRHVLPELAHFICECQGVPPLALSTDLQLAQTQLARVLSARSLTHPLRYVVWIAFIFGDWQSFCLAYERAASFEEPINETMPHLPGRLDEARSAATHALLLGTRSVTSIARELGVDISTVASWAAKAGISTPRRPKKLTEEIFSKAVQLLLEGRPKKDVASACGVSEVTVTRLLRTTPQLQVSWHRVRHEFSLAKSRGDWLSLSALEPGLSISARRAIDQGTYAWLYRNDLRWLRTFEGAQVRVQLSNGAATRMQRADFRYSNALIALLNSTRSFDRFNSPSIRRILSSAHVLRKIFDAPHHWPMTAAVLREILPVASVGSVIGKKHQLRLL</sequence>
<name>A0ABX0NC39_9BURK</name>
<evidence type="ECO:0008006" key="5">
    <source>
        <dbReference type="Google" id="ProtNLM"/>
    </source>
</evidence>
<organism evidence="3 4">
    <name type="scientific">Massilia frigida</name>
    <dbReference type="NCBI Taxonomy" id="2609281"/>
    <lineage>
        <taxon>Bacteria</taxon>
        <taxon>Pseudomonadati</taxon>
        <taxon>Pseudomonadota</taxon>
        <taxon>Betaproteobacteria</taxon>
        <taxon>Burkholderiales</taxon>
        <taxon>Oxalobacteraceae</taxon>
        <taxon>Telluria group</taxon>
        <taxon>Massilia</taxon>
    </lineage>
</organism>
<feature type="domain" description="TniQ" evidence="1">
    <location>
        <begin position="14"/>
        <end position="164"/>
    </location>
</feature>
<evidence type="ECO:0000313" key="3">
    <source>
        <dbReference type="EMBL" id="NHZ82704.1"/>
    </source>
</evidence>
<gene>
    <name evidence="3" type="ORF">F2P44_25995</name>
</gene>
<dbReference type="Pfam" id="PF06527">
    <property type="entry name" value="TniQ"/>
    <property type="match status" value="1"/>
</dbReference>
<comment type="caution">
    <text evidence="3">The sequence shown here is derived from an EMBL/GenBank/DDBJ whole genome shotgun (WGS) entry which is preliminary data.</text>
</comment>
<dbReference type="EMBL" id="WHJG01000037">
    <property type="protein sequence ID" value="NHZ82704.1"/>
    <property type="molecule type" value="Genomic_DNA"/>
</dbReference>
<evidence type="ECO:0000259" key="1">
    <source>
        <dbReference type="Pfam" id="PF06527"/>
    </source>
</evidence>
<dbReference type="Pfam" id="PF15978">
    <property type="entry name" value="TnsD"/>
    <property type="match status" value="1"/>
</dbReference>